<sequence length="108" mass="11707">MTSSASAPDDPSRPIASPSRTTVDLDDGTKWVGPASAEDALNSAKEHRLTAQRHAEVHNASDYDMDRADRAERTAQMYAMLSIAESLVELTRAVREINERGRGGAPNL</sequence>
<accession>A0ABQ4D320</accession>
<keyword evidence="3" id="KW-1185">Reference proteome</keyword>
<comment type="caution">
    <text evidence="2">The sequence shown here is derived from an EMBL/GenBank/DDBJ whole genome shotgun (WGS) entry which is preliminary data.</text>
</comment>
<name>A0ABQ4D320_9ACTN</name>
<dbReference type="RefSeq" id="WP_203718762.1">
    <property type="nucleotide sequence ID" value="NZ_BONE01000109.1"/>
</dbReference>
<dbReference type="EMBL" id="BONE01000109">
    <property type="protein sequence ID" value="GIF77913.1"/>
    <property type="molecule type" value="Genomic_DNA"/>
</dbReference>
<evidence type="ECO:0000313" key="2">
    <source>
        <dbReference type="EMBL" id="GIF77913.1"/>
    </source>
</evidence>
<feature type="compositionally biased region" description="Low complexity" evidence="1">
    <location>
        <begin position="1"/>
        <end position="20"/>
    </location>
</feature>
<dbReference type="Proteomes" id="UP000604117">
    <property type="component" value="Unassembled WGS sequence"/>
</dbReference>
<organism evidence="2 3">
    <name type="scientific">Asanoa siamensis</name>
    <dbReference type="NCBI Taxonomy" id="926357"/>
    <lineage>
        <taxon>Bacteria</taxon>
        <taxon>Bacillati</taxon>
        <taxon>Actinomycetota</taxon>
        <taxon>Actinomycetes</taxon>
        <taxon>Micromonosporales</taxon>
        <taxon>Micromonosporaceae</taxon>
        <taxon>Asanoa</taxon>
    </lineage>
</organism>
<evidence type="ECO:0000313" key="3">
    <source>
        <dbReference type="Proteomes" id="UP000604117"/>
    </source>
</evidence>
<proteinExistence type="predicted"/>
<feature type="region of interest" description="Disordered" evidence="1">
    <location>
        <begin position="1"/>
        <end position="45"/>
    </location>
</feature>
<evidence type="ECO:0000256" key="1">
    <source>
        <dbReference type="SAM" id="MobiDB-lite"/>
    </source>
</evidence>
<gene>
    <name evidence="2" type="ORF">Asi02nite_74310</name>
</gene>
<reference evidence="2 3" key="1">
    <citation type="submission" date="2021-01" db="EMBL/GenBank/DDBJ databases">
        <title>Whole genome shotgun sequence of Asanoa siamensis NBRC 107932.</title>
        <authorList>
            <person name="Komaki H."/>
            <person name="Tamura T."/>
        </authorList>
    </citation>
    <scope>NUCLEOTIDE SEQUENCE [LARGE SCALE GENOMIC DNA]</scope>
    <source>
        <strain evidence="2 3">NBRC 107932</strain>
    </source>
</reference>
<protein>
    <submittedName>
        <fullName evidence="2">Uncharacterized protein</fullName>
    </submittedName>
</protein>